<gene>
    <name evidence="1" type="ORF">FHS24_002493</name>
</gene>
<evidence type="ECO:0000313" key="1">
    <source>
        <dbReference type="EMBL" id="MBB3107957.1"/>
    </source>
</evidence>
<comment type="caution">
    <text evidence="1">The sequence shown here is derived from an EMBL/GenBank/DDBJ whole genome shotgun (WGS) entry which is preliminary data.</text>
</comment>
<name>A0A839TF40_9GAMM</name>
<sequence>MSIFLSQQSQEGAFFASLQPSLLCASKGGYRPLDPHKKAKLINWLGFFIELNVLGKIIYLHTKLNTVENDVSGIVEIAKLLT</sequence>
<dbReference type="Proteomes" id="UP000588111">
    <property type="component" value="Unassembled WGS sequence"/>
</dbReference>
<evidence type="ECO:0000313" key="2">
    <source>
        <dbReference type="Proteomes" id="UP000588111"/>
    </source>
</evidence>
<accession>A0A839TF40</accession>
<dbReference type="EMBL" id="JACHXL010000012">
    <property type="protein sequence ID" value="MBB3107957.1"/>
    <property type="molecule type" value="Genomic_DNA"/>
</dbReference>
<protein>
    <submittedName>
        <fullName evidence="1">Uncharacterized protein</fullName>
    </submittedName>
</protein>
<organism evidence="1 2">
    <name type="scientific">Psychrobacter luti</name>
    <dbReference type="NCBI Taxonomy" id="198481"/>
    <lineage>
        <taxon>Bacteria</taxon>
        <taxon>Pseudomonadati</taxon>
        <taxon>Pseudomonadota</taxon>
        <taxon>Gammaproteobacteria</taxon>
        <taxon>Moraxellales</taxon>
        <taxon>Moraxellaceae</taxon>
        <taxon>Psychrobacter</taxon>
    </lineage>
</organism>
<proteinExistence type="predicted"/>
<dbReference type="AlphaFoldDB" id="A0A839TF40"/>
<keyword evidence="2" id="KW-1185">Reference proteome</keyword>
<reference evidence="1 2" key="1">
    <citation type="submission" date="2020-08" db="EMBL/GenBank/DDBJ databases">
        <title>Genomic Encyclopedia of Type Strains, Phase III (KMG-III): the genomes of soil and plant-associated and newly described type strains.</title>
        <authorList>
            <person name="Whitman W."/>
        </authorList>
    </citation>
    <scope>NUCLEOTIDE SEQUENCE [LARGE SCALE GENOMIC DNA]</scope>
    <source>
        <strain evidence="1 2">CECT 5885</strain>
    </source>
</reference>